<dbReference type="InterPro" id="IPR046450">
    <property type="entry name" value="PA_dom_sf"/>
</dbReference>
<dbReference type="PANTHER" id="PTHR12174">
    <property type="entry name" value="SIGNAL PEPTIDE PEPTIDASE"/>
    <property type="match status" value="1"/>
</dbReference>
<feature type="transmembrane region" description="Helical" evidence="10">
    <location>
        <begin position="250"/>
        <end position="272"/>
    </location>
</feature>
<dbReference type="SMART" id="SM00730">
    <property type="entry name" value="PSN"/>
    <property type="match status" value="1"/>
</dbReference>
<accession>A0AAJ7T1N1</accession>
<protein>
    <submittedName>
        <fullName evidence="14">Signal peptide peptidase-like 2B isoform X1</fullName>
    </submittedName>
</protein>
<feature type="domain" description="PA" evidence="12">
    <location>
        <begin position="70"/>
        <end position="144"/>
    </location>
</feature>
<feature type="chain" id="PRO_5042521182" evidence="11">
    <location>
        <begin position="27"/>
        <end position="550"/>
    </location>
</feature>
<keyword evidence="5" id="KW-0967">Endosome</keyword>
<organism evidence="13 14">
    <name type="scientific">Petromyzon marinus</name>
    <name type="common">Sea lamprey</name>
    <dbReference type="NCBI Taxonomy" id="7757"/>
    <lineage>
        <taxon>Eukaryota</taxon>
        <taxon>Metazoa</taxon>
        <taxon>Chordata</taxon>
        <taxon>Craniata</taxon>
        <taxon>Vertebrata</taxon>
        <taxon>Cyclostomata</taxon>
        <taxon>Hyperoartia</taxon>
        <taxon>Petromyzontiformes</taxon>
        <taxon>Petromyzontidae</taxon>
        <taxon>Petromyzon</taxon>
    </lineage>
</organism>
<gene>
    <name evidence="14" type="primary">LOC116942094</name>
</gene>
<dbReference type="InterPro" id="IPR006639">
    <property type="entry name" value="Preselin/SPP"/>
</dbReference>
<dbReference type="GO" id="GO:0098554">
    <property type="term" value="C:cytoplasmic side of endoplasmic reticulum membrane"/>
    <property type="evidence" value="ECO:0007669"/>
    <property type="project" value="TreeGrafter"/>
</dbReference>
<evidence type="ECO:0000256" key="4">
    <source>
        <dbReference type="ARBA" id="ARBA00022692"/>
    </source>
</evidence>
<evidence type="ECO:0000313" key="14">
    <source>
        <dbReference type="RefSeq" id="XP_032809560.1"/>
    </source>
</evidence>
<evidence type="ECO:0000256" key="2">
    <source>
        <dbReference type="ARBA" id="ARBA00004366"/>
    </source>
</evidence>
<comment type="similarity">
    <text evidence="3">Belongs to the peptidase A22B family.</text>
</comment>
<dbReference type="Pfam" id="PF04258">
    <property type="entry name" value="Peptidase_A22B"/>
    <property type="match status" value="1"/>
</dbReference>
<name>A0AAJ7T1N1_PETMA</name>
<evidence type="ECO:0000256" key="3">
    <source>
        <dbReference type="ARBA" id="ARBA00006859"/>
    </source>
</evidence>
<keyword evidence="6" id="KW-0378">Hydrolase</keyword>
<dbReference type="GO" id="GO:0042500">
    <property type="term" value="F:aspartic endopeptidase activity, intramembrane cleaving"/>
    <property type="evidence" value="ECO:0007669"/>
    <property type="project" value="InterPro"/>
</dbReference>
<evidence type="ECO:0000256" key="11">
    <source>
        <dbReference type="SAM" id="SignalP"/>
    </source>
</evidence>
<dbReference type="InterPro" id="IPR003137">
    <property type="entry name" value="PA_domain"/>
</dbReference>
<evidence type="ECO:0000256" key="10">
    <source>
        <dbReference type="SAM" id="Phobius"/>
    </source>
</evidence>
<feature type="transmembrane region" description="Helical" evidence="10">
    <location>
        <begin position="444"/>
        <end position="467"/>
    </location>
</feature>
<evidence type="ECO:0000256" key="6">
    <source>
        <dbReference type="ARBA" id="ARBA00022801"/>
    </source>
</evidence>
<dbReference type="GO" id="GO:0098553">
    <property type="term" value="C:lumenal side of endoplasmic reticulum membrane"/>
    <property type="evidence" value="ECO:0007669"/>
    <property type="project" value="TreeGrafter"/>
</dbReference>
<sequence>MAARLLSPLVVSLLLLVAFGGIKVCAEMALLRLVSDSHTYCTLYNPRWAELPQDPTKATPHQLADGAPTPLCLPGDVPPGGFAGAVALATRGNCSFYHKARLAAVHGASALLVLSHRPLVSPGGNETEYEEVAIPVALMGEEDARHMLQAQRDGEQQVLLFAPRESRLDYNMMLIYVMAVGTVAGASYWAGVSEMHTSSSSGVPTSGVGGIGGAAPASEDISPKMVALFVATSTIMLTMLYFFYDYLVYVIIAVFCLASSLGLYSCLAPLVSRSPCGSCRVPRALAPCMQEPPPVRLAVLAVSCVATAVVWAVFRNEDSWAWVLQDMLGIAFCTYMLRVLRMPSFKACTLLLVMLFVYDIFFVFITPYIMPNGQSIMVEVASGPSDSSSKEKLPMVLKVPRLAPSELSVCSQPFSLLGFGDILVPGVLVVYCHRFDVHTNSSHIYFVTSTIAYGLGLLVTFVALVLTRMGQPALLYLVPCTVLTCTAVAAGKRQLPAFWRGSIVRKESLDLADGEDTSRLGLGAARDDVEGAAVPNRNPEAPTASANPEA</sequence>
<feature type="transmembrane region" description="Helical" evidence="10">
    <location>
        <begin position="293"/>
        <end position="314"/>
    </location>
</feature>
<dbReference type="InterPro" id="IPR007369">
    <property type="entry name" value="Peptidase_A22B_SPP"/>
</dbReference>
<dbReference type="Pfam" id="PF02225">
    <property type="entry name" value="PA"/>
    <property type="match status" value="1"/>
</dbReference>
<keyword evidence="7 10" id="KW-1133">Transmembrane helix</keyword>
<dbReference type="AlphaFoldDB" id="A0AAJ7T1N1"/>
<evidence type="ECO:0000256" key="8">
    <source>
        <dbReference type="ARBA" id="ARBA00023136"/>
    </source>
</evidence>
<evidence type="ECO:0000256" key="9">
    <source>
        <dbReference type="SAM" id="MobiDB-lite"/>
    </source>
</evidence>
<evidence type="ECO:0000313" key="13">
    <source>
        <dbReference type="Proteomes" id="UP001318040"/>
    </source>
</evidence>
<keyword evidence="8 10" id="KW-0472">Membrane</keyword>
<keyword evidence="11" id="KW-0732">Signal</keyword>
<feature type="transmembrane region" description="Helical" evidence="10">
    <location>
        <begin position="473"/>
        <end position="491"/>
    </location>
</feature>
<dbReference type="KEGG" id="pmrn:116942094"/>
<dbReference type="GO" id="GO:0005765">
    <property type="term" value="C:lysosomal membrane"/>
    <property type="evidence" value="ECO:0007669"/>
    <property type="project" value="TreeGrafter"/>
</dbReference>
<dbReference type="PANTHER" id="PTHR12174:SF103">
    <property type="entry name" value="INTRAMEMBRANE PROTEASE (IMPAS) FAMILY"/>
    <property type="match status" value="1"/>
</dbReference>
<dbReference type="RefSeq" id="XP_032809560.1">
    <property type="nucleotide sequence ID" value="XM_032953669.1"/>
</dbReference>
<keyword evidence="4 10" id="KW-0812">Transmembrane</keyword>
<proteinExistence type="inferred from homology"/>
<feature type="signal peptide" evidence="11">
    <location>
        <begin position="1"/>
        <end position="26"/>
    </location>
</feature>
<evidence type="ECO:0000256" key="7">
    <source>
        <dbReference type="ARBA" id="ARBA00022989"/>
    </source>
</evidence>
<dbReference type="Gene3D" id="3.50.30.30">
    <property type="match status" value="1"/>
</dbReference>
<evidence type="ECO:0000256" key="1">
    <source>
        <dbReference type="ARBA" id="ARBA00004337"/>
    </source>
</evidence>
<dbReference type="GO" id="GO:0033619">
    <property type="term" value="P:membrane protein proteolysis"/>
    <property type="evidence" value="ECO:0007669"/>
    <property type="project" value="TreeGrafter"/>
</dbReference>
<evidence type="ECO:0000259" key="12">
    <source>
        <dbReference type="Pfam" id="PF02225"/>
    </source>
</evidence>
<feature type="region of interest" description="Disordered" evidence="9">
    <location>
        <begin position="525"/>
        <end position="550"/>
    </location>
</feature>
<dbReference type="Proteomes" id="UP001318040">
    <property type="component" value="Chromosome 13"/>
</dbReference>
<dbReference type="GO" id="GO:0010008">
    <property type="term" value="C:endosome membrane"/>
    <property type="evidence" value="ECO:0007669"/>
    <property type="project" value="UniProtKB-SubCell"/>
</dbReference>
<dbReference type="GO" id="GO:0030660">
    <property type="term" value="C:Golgi-associated vesicle membrane"/>
    <property type="evidence" value="ECO:0007669"/>
    <property type="project" value="TreeGrafter"/>
</dbReference>
<evidence type="ECO:0000256" key="5">
    <source>
        <dbReference type="ARBA" id="ARBA00022753"/>
    </source>
</evidence>
<feature type="transmembrane region" description="Helical" evidence="10">
    <location>
        <begin position="349"/>
        <end position="370"/>
    </location>
</feature>
<comment type="subcellular location">
    <subcellularLocation>
        <location evidence="1">Endosome membrane</location>
        <topology evidence="1">Multi-pass membrane protein</topology>
    </subcellularLocation>
    <subcellularLocation>
        <location evidence="2">Membrane</location>
        <topology evidence="2">Multi-pass membrane protein</topology>
        <orientation evidence="2">Lumenal side</orientation>
    </subcellularLocation>
</comment>
<reference evidence="14" key="1">
    <citation type="submission" date="2025-08" db="UniProtKB">
        <authorList>
            <consortium name="RefSeq"/>
        </authorList>
    </citation>
    <scope>IDENTIFICATION</scope>
    <source>
        <tissue evidence="14">Sperm</tissue>
    </source>
</reference>
<dbReference type="SUPFAM" id="SSF52025">
    <property type="entry name" value="PA domain"/>
    <property type="match status" value="1"/>
</dbReference>
<keyword evidence="13" id="KW-1185">Reference proteome</keyword>
<feature type="transmembrane region" description="Helical" evidence="10">
    <location>
        <begin position="226"/>
        <end position="244"/>
    </location>
</feature>
<feature type="transmembrane region" description="Helical" evidence="10">
    <location>
        <begin position="173"/>
        <end position="191"/>
    </location>
</feature>